<protein>
    <recommendedName>
        <fullName evidence="3 8">Dihydrofolate reductase</fullName>
        <ecNumber evidence="3 8">1.5.1.3</ecNumber>
    </recommendedName>
</protein>
<evidence type="ECO:0000256" key="5">
    <source>
        <dbReference type="ARBA" id="ARBA00022857"/>
    </source>
</evidence>
<dbReference type="AlphaFoldDB" id="A0A1R0F7Q3"/>
<dbReference type="EMBL" id="LXYT01000003">
    <property type="protein sequence ID" value="OLY42990.1"/>
    <property type="molecule type" value="Genomic_DNA"/>
</dbReference>
<dbReference type="GO" id="GO:0046654">
    <property type="term" value="P:tetrahydrofolate biosynthetic process"/>
    <property type="evidence" value="ECO:0007669"/>
    <property type="project" value="UniProtKB-UniPathway"/>
</dbReference>
<dbReference type="Pfam" id="PF00186">
    <property type="entry name" value="DHFR_1"/>
    <property type="match status" value="1"/>
</dbReference>
<evidence type="ECO:0000256" key="1">
    <source>
        <dbReference type="ARBA" id="ARBA00004903"/>
    </source>
</evidence>
<dbReference type="RefSeq" id="WP_075870813.1">
    <property type="nucleotide sequence ID" value="NZ_CALYQA010000003.1"/>
</dbReference>
<comment type="pathway">
    <text evidence="1 8">Cofactor biosynthesis; tetrahydrofolate biosynthesis; 5,6,7,8-tetrahydrofolate from 7,8-dihydrofolate: step 1/1.</text>
</comment>
<dbReference type="UniPathway" id="UPA00077">
    <property type="reaction ID" value="UER00158"/>
</dbReference>
<comment type="catalytic activity">
    <reaction evidence="8">
        <text>(6S)-5,6,7,8-tetrahydrofolate + NADP(+) = 7,8-dihydrofolate + NADPH + H(+)</text>
        <dbReference type="Rhea" id="RHEA:15009"/>
        <dbReference type="ChEBI" id="CHEBI:15378"/>
        <dbReference type="ChEBI" id="CHEBI:57451"/>
        <dbReference type="ChEBI" id="CHEBI:57453"/>
        <dbReference type="ChEBI" id="CHEBI:57783"/>
        <dbReference type="ChEBI" id="CHEBI:58349"/>
        <dbReference type="EC" id="1.5.1.3"/>
    </reaction>
</comment>
<dbReference type="InterPro" id="IPR017925">
    <property type="entry name" value="DHFR_CS"/>
</dbReference>
<dbReference type="GO" id="GO:0006730">
    <property type="term" value="P:one-carbon metabolic process"/>
    <property type="evidence" value="ECO:0007669"/>
    <property type="project" value="UniProtKB-KW"/>
</dbReference>
<dbReference type="InterPro" id="IPR012259">
    <property type="entry name" value="DHFR"/>
</dbReference>
<comment type="function">
    <text evidence="7 8">Key enzyme in folate metabolism. Catalyzes an essential reaction for de novo glycine and purine synthesis, and for DNA precursor synthesis.</text>
</comment>
<dbReference type="FunFam" id="3.40.430.10:FF:000001">
    <property type="entry name" value="Dihydrofolate reductase"/>
    <property type="match status" value="1"/>
</dbReference>
<dbReference type="GO" id="GO:0046655">
    <property type="term" value="P:folic acid metabolic process"/>
    <property type="evidence" value="ECO:0007669"/>
    <property type="project" value="TreeGrafter"/>
</dbReference>
<evidence type="ECO:0000256" key="7">
    <source>
        <dbReference type="ARBA" id="ARBA00025067"/>
    </source>
</evidence>
<dbReference type="Gene3D" id="3.40.430.10">
    <property type="entry name" value="Dihydrofolate Reductase, subunit A"/>
    <property type="match status" value="1"/>
</dbReference>
<organism evidence="11 12">
    <name type="scientific">Bartonella apis</name>
    <dbReference type="NCBI Taxonomy" id="1686310"/>
    <lineage>
        <taxon>Bacteria</taxon>
        <taxon>Pseudomonadati</taxon>
        <taxon>Pseudomonadota</taxon>
        <taxon>Alphaproteobacteria</taxon>
        <taxon>Hyphomicrobiales</taxon>
        <taxon>Bartonellaceae</taxon>
        <taxon>Bartonella</taxon>
    </lineage>
</organism>
<evidence type="ECO:0000256" key="9">
    <source>
        <dbReference type="RuleBase" id="RU004474"/>
    </source>
</evidence>
<keyword evidence="4 8" id="KW-0554">One-carbon metabolism</keyword>
<keyword evidence="5 8" id="KW-0521">NADP</keyword>
<sequence>MTTISLIVAVAENGVIGRDGTMPWRLSTDLKRFKSITVGHPVIMGRKTWDSLKKPLPERANIIITRDKSFSREGAIVAHSFSEARKLAEEEAVKAETDEIFVIGGGAIFKEALPFADRMYVTEILSSVEGDTFFPPFNPENWRALSSEMVPEGLKDTFPTRFVVYERQ</sequence>
<dbReference type="PANTHER" id="PTHR48069:SF3">
    <property type="entry name" value="DIHYDROFOLATE REDUCTASE"/>
    <property type="match status" value="1"/>
</dbReference>
<dbReference type="GO" id="GO:0046452">
    <property type="term" value="P:dihydrofolate metabolic process"/>
    <property type="evidence" value="ECO:0007669"/>
    <property type="project" value="TreeGrafter"/>
</dbReference>
<comment type="caution">
    <text evidence="11">The sequence shown here is derived from an EMBL/GenBank/DDBJ whole genome shotgun (WGS) entry which is preliminary data.</text>
</comment>
<dbReference type="InterPro" id="IPR001796">
    <property type="entry name" value="DHFR_dom"/>
</dbReference>
<dbReference type="InterPro" id="IPR024072">
    <property type="entry name" value="DHFR-like_dom_sf"/>
</dbReference>
<evidence type="ECO:0000313" key="11">
    <source>
        <dbReference type="EMBL" id="OLY42990.1"/>
    </source>
</evidence>
<evidence type="ECO:0000256" key="6">
    <source>
        <dbReference type="ARBA" id="ARBA00023002"/>
    </source>
</evidence>
<dbReference type="PANTHER" id="PTHR48069">
    <property type="entry name" value="DIHYDROFOLATE REDUCTASE"/>
    <property type="match status" value="1"/>
</dbReference>
<keyword evidence="6 8" id="KW-0560">Oxidoreductase</keyword>
<proteinExistence type="inferred from homology"/>
<name>A0A1R0F7Q3_9HYPH</name>
<evidence type="ECO:0000256" key="8">
    <source>
        <dbReference type="PIRNR" id="PIRNR000194"/>
    </source>
</evidence>
<gene>
    <name evidence="11" type="ORF">PEB0149_004080</name>
</gene>
<evidence type="ECO:0000256" key="4">
    <source>
        <dbReference type="ARBA" id="ARBA00022563"/>
    </source>
</evidence>
<comment type="similarity">
    <text evidence="2 8 9">Belongs to the dihydrofolate reductase family.</text>
</comment>
<evidence type="ECO:0000256" key="3">
    <source>
        <dbReference type="ARBA" id="ARBA00012856"/>
    </source>
</evidence>
<evidence type="ECO:0000259" key="10">
    <source>
        <dbReference type="PROSITE" id="PS51330"/>
    </source>
</evidence>
<accession>A0A1R0F7Q3</accession>
<dbReference type="PRINTS" id="PR00070">
    <property type="entry name" value="DHFR"/>
</dbReference>
<dbReference type="GO" id="GO:0005829">
    <property type="term" value="C:cytosol"/>
    <property type="evidence" value="ECO:0007669"/>
    <property type="project" value="TreeGrafter"/>
</dbReference>
<dbReference type="GO" id="GO:0070401">
    <property type="term" value="F:NADP+ binding"/>
    <property type="evidence" value="ECO:0007669"/>
    <property type="project" value="UniProtKB-ARBA"/>
</dbReference>
<dbReference type="CDD" id="cd00209">
    <property type="entry name" value="DHFR"/>
    <property type="match status" value="1"/>
</dbReference>
<keyword evidence="12" id="KW-1185">Reference proteome</keyword>
<dbReference type="GO" id="GO:0004146">
    <property type="term" value="F:dihydrofolate reductase activity"/>
    <property type="evidence" value="ECO:0007669"/>
    <property type="project" value="UniProtKB-EC"/>
</dbReference>
<dbReference type="Proteomes" id="UP000187344">
    <property type="component" value="Unassembled WGS sequence"/>
</dbReference>
<dbReference type="EC" id="1.5.1.3" evidence="3 8"/>
<dbReference type="SUPFAM" id="SSF53597">
    <property type="entry name" value="Dihydrofolate reductase-like"/>
    <property type="match status" value="1"/>
</dbReference>
<feature type="domain" description="DHFR" evidence="10">
    <location>
        <begin position="3"/>
        <end position="167"/>
    </location>
</feature>
<reference evidence="11 12" key="1">
    <citation type="submission" date="2016-12" db="EMBL/GenBank/DDBJ databases">
        <title>Comparative genomics of Bartonella apis.</title>
        <authorList>
            <person name="Engel P."/>
        </authorList>
    </citation>
    <scope>NUCLEOTIDE SEQUENCE [LARGE SCALE GENOMIC DNA]</scope>
    <source>
        <strain evidence="11 12">PEB0149</strain>
    </source>
</reference>
<dbReference type="PROSITE" id="PS51330">
    <property type="entry name" value="DHFR_2"/>
    <property type="match status" value="1"/>
</dbReference>
<dbReference type="PIRSF" id="PIRSF000194">
    <property type="entry name" value="DHFR"/>
    <property type="match status" value="1"/>
</dbReference>
<dbReference type="PROSITE" id="PS00075">
    <property type="entry name" value="DHFR_1"/>
    <property type="match status" value="1"/>
</dbReference>
<evidence type="ECO:0000256" key="2">
    <source>
        <dbReference type="ARBA" id="ARBA00009539"/>
    </source>
</evidence>
<evidence type="ECO:0000313" key="12">
    <source>
        <dbReference type="Proteomes" id="UP000187344"/>
    </source>
</evidence>